<dbReference type="Pfam" id="PF07460">
    <property type="entry name" value="NUMOD3"/>
    <property type="match status" value="2"/>
</dbReference>
<evidence type="ECO:0000256" key="1">
    <source>
        <dbReference type="SAM" id="MobiDB-lite"/>
    </source>
</evidence>
<feature type="compositionally biased region" description="Basic residues" evidence="1">
    <location>
        <begin position="45"/>
        <end position="55"/>
    </location>
</feature>
<dbReference type="GO" id="GO:0003677">
    <property type="term" value="F:DNA binding"/>
    <property type="evidence" value="ECO:0007669"/>
    <property type="project" value="InterPro"/>
</dbReference>
<evidence type="ECO:0000259" key="2">
    <source>
        <dbReference type="SMART" id="SM00496"/>
    </source>
</evidence>
<sequence length="158" mass="19061">MKRGKFKRTPEIIQKHRESMLKRYAEPKTRQELSEIMERYYQNHPHPRKGKKHSPKTREKIRQAHLQFNKNLREKGKPHPLKGFKHTEETKINMRLSKERIFIGPKNPAWKGGRKKSGDYIFIWSPHHPYAGKSRYVKENRLIVEKHICRFLKPEEAC</sequence>
<feature type="region of interest" description="Disordered" evidence="1">
    <location>
        <begin position="40"/>
        <end position="59"/>
    </location>
</feature>
<feature type="domain" description="Nuclease associated modular" evidence="2">
    <location>
        <begin position="49"/>
        <end position="65"/>
    </location>
</feature>
<dbReference type="EMBL" id="BARU01018023">
    <property type="protein sequence ID" value="GAH51578.1"/>
    <property type="molecule type" value="Genomic_DNA"/>
</dbReference>
<accession>X1I211</accession>
<dbReference type="SMART" id="SM00496">
    <property type="entry name" value="IENR2"/>
    <property type="match status" value="2"/>
</dbReference>
<reference evidence="3" key="1">
    <citation type="journal article" date="2014" name="Front. Microbiol.">
        <title>High frequency of phylogenetically diverse reductive dehalogenase-homologous genes in deep subseafloor sedimentary metagenomes.</title>
        <authorList>
            <person name="Kawai M."/>
            <person name="Futagami T."/>
            <person name="Toyoda A."/>
            <person name="Takaki Y."/>
            <person name="Nishi S."/>
            <person name="Hori S."/>
            <person name="Arai W."/>
            <person name="Tsubouchi T."/>
            <person name="Morono Y."/>
            <person name="Uchiyama I."/>
            <person name="Ito T."/>
            <person name="Fujiyama A."/>
            <person name="Inagaki F."/>
            <person name="Takami H."/>
        </authorList>
    </citation>
    <scope>NUCLEOTIDE SEQUENCE</scope>
    <source>
        <strain evidence="3">Expedition CK06-06</strain>
    </source>
</reference>
<organism evidence="3">
    <name type="scientific">marine sediment metagenome</name>
    <dbReference type="NCBI Taxonomy" id="412755"/>
    <lineage>
        <taxon>unclassified sequences</taxon>
        <taxon>metagenomes</taxon>
        <taxon>ecological metagenomes</taxon>
    </lineage>
</organism>
<feature type="domain" description="Nuclease associated modular" evidence="2">
    <location>
        <begin position="82"/>
        <end position="98"/>
    </location>
</feature>
<gene>
    <name evidence="3" type="ORF">S03H2_29831</name>
</gene>
<name>X1I211_9ZZZZ</name>
<dbReference type="InterPro" id="IPR003611">
    <property type="entry name" value="NUMOD3"/>
</dbReference>
<feature type="non-terminal residue" evidence="3">
    <location>
        <position position="158"/>
    </location>
</feature>
<proteinExistence type="predicted"/>
<comment type="caution">
    <text evidence="3">The sequence shown here is derived from an EMBL/GenBank/DDBJ whole genome shotgun (WGS) entry which is preliminary data.</text>
</comment>
<protein>
    <recommendedName>
        <fullName evidence="2">Nuclease associated modular domain-containing protein</fullName>
    </recommendedName>
</protein>
<dbReference type="AlphaFoldDB" id="X1I211"/>
<evidence type="ECO:0000313" key="3">
    <source>
        <dbReference type="EMBL" id="GAH51578.1"/>
    </source>
</evidence>